<gene>
    <name evidence="1" type="ORF">HPB49_016307</name>
</gene>
<protein>
    <submittedName>
        <fullName evidence="1">Uncharacterized protein</fullName>
    </submittedName>
</protein>
<comment type="caution">
    <text evidence="1">The sequence shown here is derived from an EMBL/GenBank/DDBJ whole genome shotgun (WGS) entry which is preliminary data.</text>
</comment>
<evidence type="ECO:0000313" key="1">
    <source>
        <dbReference type="EMBL" id="KAH7980454.1"/>
    </source>
</evidence>
<accession>A0ACB8E1I7</accession>
<reference evidence="1" key="1">
    <citation type="submission" date="2020-05" db="EMBL/GenBank/DDBJ databases">
        <title>Large-scale comparative analyses of tick genomes elucidate their genetic diversity and vector capacities.</title>
        <authorList>
            <person name="Jia N."/>
            <person name="Wang J."/>
            <person name="Shi W."/>
            <person name="Du L."/>
            <person name="Sun Y."/>
            <person name="Zhan W."/>
            <person name="Jiang J."/>
            <person name="Wang Q."/>
            <person name="Zhang B."/>
            <person name="Ji P."/>
            <person name="Sakyi L.B."/>
            <person name="Cui X."/>
            <person name="Yuan T."/>
            <person name="Jiang B."/>
            <person name="Yang W."/>
            <person name="Lam T.T.-Y."/>
            <person name="Chang Q."/>
            <person name="Ding S."/>
            <person name="Wang X."/>
            <person name="Zhu J."/>
            <person name="Ruan X."/>
            <person name="Zhao L."/>
            <person name="Wei J."/>
            <person name="Que T."/>
            <person name="Du C."/>
            <person name="Cheng J."/>
            <person name="Dai P."/>
            <person name="Han X."/>
            <person name="Huang E."/>
            <person name="Gao Y."/>
            <person name="Liu J."/>
            <person name="Shao H."/>
            <person name="Ye R."/>
            <person name="Li L."/>
            <person name="Wei W."/>
            <person name="Wang X."/>
            <person name="Wang C."/>
            <person name="Yang T."/>
            <person name="Huo Q."/>
            <person name="Li W."/>
            <person name="Guo W."/>
            <person name="Chen H."/>
            <person name="Zhou L."/>
            <person name="Ni X."/>
            <person name="Tian J."/>
            <person name="Zhou Y."/>
            <person name="Sheng Y."/>
            <person name="Liu T."/>
            <person name="Pan Y."/>
            <person name="Xia L."/>
            <person name="Li J."/>
            <person name="Zhao F."/>
            <person name="Cao W."/>
        </authorList>
    </citation>
    <scope>NUCLEOTIDE SEQUENCE</scope>
    <source>
        <strain evidence="1">Dsil-2018</strain>
    </source>
</reference>
<dbReference type="Proteomes" id="UP000821865">
    <property type="component" value="Chromosome 1"/>
</dbReference>
<sequence length="277" mass="31381">MPEFTQNSERASPPTVLEESPLSRRITIARVKADRITATPEMLFYAVLIFVGLLGLGRCQCTTNGYFPHETQCDSYYECKNGTVVQGFCPDGLVFNDEASYKHLRCDLPFDINCQNRPYMQPAQGVGNCPRRWGMYADETNCGKFYNCVDGHGFPFDCPEGLAFNERRGICDWPDLVERCDAEAYLGFQCPEPTAYELQDFVNPPYAHPRDCAKHFVCVATYYGKRLPRLLSCDAGTVFNPSTKTCDDPVNVPGCENYYGAQEDPFNKRQTLRRQGR</sequence>
<dbReference type="EMBL" id="CM023470">
    <property type="protein sequence ID" value="KAH7980454.1"/>
    <property type="molecule type" value="Genomic_DNA"/>
</dbReference>
<evidence type="ECO:0000313" key="2">
    <source>
        <dbReference type="Proteomes" id="UP000821865"/>
    </source>
</evidence>
<name>A0ACB8E1I7_DERSI</name>
<organism evidence="1 2">
    <name type="scientific">Dermacentor silvarum</name>
    <name type="common">Tick</name>
    <dbReference type="NCBI Taxonomy" id="543639"/>
    <lineage>
        <taxon>Eukaryota</taxon>
        <taxon>Metazoa</taxon>
        <taxon>Ecdysozoa</taxon>
        <taxon>Arthropoda</taxon>
        <taxon>Chelicerata</taxon>
        <taxon>Arachnida</taxon>
        <taxon>Acari</taxon>
        <taxon>Parasitiformes</taxon>
        <taxon>Ixodida</taxon>
        <taxon>Ixodoidea</taxon>
        <taxon>Ixodidae</taxon>
        <taxon>Rhipicephalinae</taxon>
        <taxon>Dermacentor</taxon>
    </lineage>
</organism>
<proteinExistence type="predicted"/>
<keyword evidence="2" id="KW-1185">Reference proteome</keyword>